<evidence type="ECO:0000313" key="2">
    <source>
        <dbReference type="EMBL" id="ESS67859.1"/>
    </source>
</evidence>
<proteinExistence type="predicted"/>
<feature type="transmembrane region" description="Helical" evidence="1">
    <location>
        <begin position="7"/>
        <end position="28"/>
    </location>
</feature>
<protein>
    <submittedName>
        <fullName evidence="2">Uncharacterized protein</fullName>
    </submittedName>
</protein>
<evidence type="ECO:0000256" key="1">
    <source>
        <dbReference type="SAM" id="Phobius"/>
    </source>
</evidence>
<dbReference type="AlphaFoldDB" id="V5BJA4"/>
<gene>
    <name evidence="2" type="ORF">TCDM_03357</name>
</gene>
<dbReference type="OrthoDB" id="266701at2759"/>
<keyword evidence="1" id="KW-0812">Transmembrane</keyword>
<evidence type="ECO:0000313" key="3">
    <source>
        <dbReference type="Proteomes" id="UP000017861"/>
    </source>
</evidence>
<feature type="transmembrane region" description="Helical" evidence="1">
    <location>
        <begin position="34"/>
        <end position="58"/>
    </location>
</feature>
<dbReference type="InterPro" id="IPR013885">
    <property type="entry name" value="DUF1764_euk"/>
</dbReference>
<name>V5BJA4_TRYCR</name>
<dbReference type="VEuPathDB" id="TriTrypDB:TCDM_03357"/>
<dbReference type="EMBL" id="AYLP01000026">
    <property type="protein sequence ID" value="ESS67859.1"/>
    <property type="molecule type" value="Genomic_DNA"/>
</dbReference>
<comment type="caution">
    <text evidence="2">The sequence shown here is derived from an EMBL/GenBank/DDBJ whole genome shotgun (WGS) entry which is preliminary data.</text>
</comment>
<dbReference type="Pfam" id="PF08576">
    <property type="entry name" value="DUF1764"/>
    <property type="match status" value="1"/>
</dbReference>
<organism evidence="2 3">
    <name type="scientific">Trypanosoma cruzi Dm28c</name>
    <dbReference type="NCBI Taxonomy" id="1416333"/>
    <lineage>
        <taxon>Eukaryota</taxon>
        <taxon>Discoba</taxon>
        <taxon>Euglenozoa</taxon>
        <taxon>Kinetoplastea</taxon>
        <taxon>Metakinetoplastina</taxon>
        <taxon>Trypanosomatida</taxon>
        <taxon>Trypanosomatidae</taxon>
        <taxon>Trypanosoma</taxon>
        <taxon>Schizotrypanum</taxon>
    </lineage>
</organism>
<dbReference type="PANTHER" id="PTHR34066:SF1">
    <property type="entry name" value="DUF1764 FAMILY PROTEIN"/>
    <property type="match status" value="1"/>
</dbReference>
<reference evidence="2 3" key="1">
    <citation type="journal article" date="2014" name="Genome Announc.">
        <title>Trypanosoma cruzi Clone Dm28c Draft Genome Sequence.</title>
        <authorList>
            <person name="Grisard E.C."/>
            <person name="Teixeira S.M."/>
            <person name="de Almeida L.G."/>
            <person name="Stoco P.H."/>
            <person name="Gerber A.L."/>
            <person name="Talavera-Lopez C."/>
            <person name="Lima O.C."/>
            <person name="Andersson B."/>
            <person name="de Vasconcelos A.T."/>
        </authorList>
    </citation>
    <scope>NUCLEOTIDE SEQUENCE [LARGE SCALE GENOMIC DNA]</scope>
    <source>
        <strain evidence="2 3">Dm28c</strain>
    </source>
</reference>
<dbReference type="Proteomes" id="UP000017861">
    <property type="component" value="Unassembled WGS sequence"/>
</dbReference>
<keyword evidence="1" id="KW-1133">Transmembrane helix</keyword>
<dbReference type="PANTHER" id="PTHR34066">
    <property type="entry name" value="GROWTH FACTOR 2"/>
    <property type="match status" value="1"/>
</dbReference>
<sequence>MLLDLNCPYCGDVIVNIFLLSCMHLLLICGPPHFLFFFFAHIYVYINKYIHVACNIFLDRLLVMMRRAKKQQFDGTNSKAAAVVGVASATAGCRGGRVVVEPKGESEIADIFAIMREKLHRDGCRSRSGGDSIQRRKDVKTASQCVSDGLYHAPEKTLELSDSAFFDVASQRQQKKRKANASTATEFPEEVLRREGVDRIVTLEELRGITSSNPKAGTTANCPFDCDCCF</sequence>
<accession>V5BJA4</accession>
<keyword evidence="1" id="KW-0472">Membrane</keyword>